<sequence length="189" mass="21935" precursor="true">MARFEDLQTLWQQQPVRTLAAPQAAELTAAFRRYGRRHDLINLAKLLVISLQMAILTNALRHRPTILFGACLAVFSSLLFLFRDWRDQRAVARLNFAEPSTEFLHNAIARLNAQRDPFRKREFYIAMGGAFIGLNLMFESWVGHLSTLAMPFLIYRLGRFVRDRRFRREAQPLIDRMSAVLETMEGDHA</sequence>
<feature type="transmembrane region" description="Helical" evidence="1">
    <location>
        <begin position="122"/>
        <end position="138"/>
    </location>
</feature>
<dbReference type="KEGG" id="sus:Acid_2481"/>
<dbReference type="STRING" id="234267.Acid_2481"/>
<keyword evidence="1" id="KW-0812">Transmembrane</keyword>
<keyword evidence="1" id="KW-0472">Membrane</keyword>
<dbReference type="OrthoDB" id="9927331at2"/>
<dbReference type="EMBL" id="CP000473">
    <property type="protein sequence ID" value="ABJ83470.1"/>
    <property type="molecule type" value="Genomic_DNA"/>
</dbReference>
<keyword evidence="1" id="KW-1133">Transmembrane helix</keyword>
<dbReference type="InParanoid" id="Q024V6"/>
<organism evidence="2">
    <name type="scientific">Solibacter usitatus (strain Ellin6076)</name>
    <dbReference type="NCBI Taxonomy" id="234267"/>
    <lineage>
        <taxon>Bacteria</taxon>
        <taxon>Pseudomonadati</taxon>
        <taxon>Acidobacteriota</taxon>
        <taxon>Terriglobia</taxon>
        <taxon>Bryobacterales</taxon>
        <taxon>Solibacteraceae</taxon>
        <taxon>Candidatus Solibacter</taxon>
    </lineage>
</organism>
<evidence type="ECO:0000313" key="2">
    <source>
        <dbReference type="EMBL" id="ABJ83470.1"/>
    </source>
</evidence>
<accession>Q024V6</accession>
<reference evidence="2" key="1">
    <citation type="submission" date="2006-10" db="EMBL/GenBank/DDBJ databases">
        <title>Complete sequence of Solibacter usitatus Ellin6076.</title>
        <authorList>
            <consortium name="US DOE Joint Genome Institute"/>
            <person name="Copeland A."/>
            <person name="Lucas S."/>
            <person name="Lapidus A."/>
            <person name="Barry K."/>
            <person name="Detter J.C."/>
            <person name="Glavina del Rio T."/>
            <person name="Hammon N."/>
            <person name="Israni S."/>
            <person name="Dalin E."/>
            <person name="Tice H."/>
            <person name="Pitluck S."/>
            <person name="Thompson L.S."/>
            <person name="Brettin T."/>
            <person name="Bruce D."/>
            <person name="Han C."/>
            <person name="Tapia R."/>
            <person name="Gilna P."/>
            <person name="Schmutz J."/>
            <person name="Larimer F."/>
            <person name="Land M."/>
            <person name="Hauser L."/>
            <person name="Kyrpides N."/>
            <person name="Mikhailova N."/>
            <person name="Janssen P.H."/>
            <person name="Kuske C.R."/>
            <person name="Richardson P."/>
        </authorList>
    </citation>
    <scope>NUCLEOTIDE SEQUENCE</scope>
    <source>
        <strain evidence="2">Ellin6076</strain>
    </source>
</reference>
<evidence type="ECO:0000256" key="1">
    <source>
        <dbReference type="SAM" id="Phobius"/>
    </source>
</evidence>
<dbReference type="HOGENOM" id="CLU_1433613_0_0_0"/>
<gene>
    <name evidence="2" type="ordered locus">Acid_2481</name>
</gene>
<proteinExistence type="predicted"/>
<feature type="transmembrane region" description="Helical" evidence="1">
    <location>
        <begin position="66"/>
        <end position="83"/>
    </location>
</feature>
<dbReference type="AlphaFoldDB" id="Q024V6"/>
<feature type="transmembrane region" description="Helical" evidence="1">
    <location>
        <begin position="40"/>
        <end position="60"/>
    </location>
</feature>
<name>Q024V6_SOLUE</name>
<protein>
    <submittedName>
        <fullName evidence="2">Uncharacterized protein</fullName>
    </submittedName>
</protein>